<protein>
    <submittedName>
        <fullName evidence="3">Pkr1-domain-containing protein</fullName>
    </submittedName>
</protein>
<dbReference type="PANTHER" id="PTHR28251">
    <property type="entry name" value="V-TYPE ATPASE ASSEMBLY FACTOR PKR1"/>
    <property type="match status" value="1"/>
</dbReference>
<evidence type="ECO:0000313" key="3">
    <source>
        <dbReference type="EMBL" id="KAF2835789.1"/>
    </source>
</evidence>
<feature type="transmembrane region" description="Helical" evidence="2">
    <location>
        <begin position="48"/>
        <end position="66"/>
    </location>
</feature>
<evidence type="ECO:0000256" key="2">
    <source>
        <dbReference type="SAM" id="Phobius"/>
    </source>
</evidence>
<proteinExistence type="predicted"/>
<name>A0A9P4S495_9PEZI</name>
<sequence>MASLFESVWASIITPGPTPPLLLATNATFGALQLLLLALFLATRSVHFAALSMLCGGLWWAINWFARELAAAKKTEEEAERIRAARRGSARSVKAEEGGGEEREDREEEGMEDEDEEEGTETEGEEKLVKDVRAPSGTGAGGAAQTNTSPVTAESTGARASLAPVGEDEARRRRRSLGDSMYMSTDSEWEKVEGER</sequence>
<keyword evidence="4" id="KW-1185">Reference proteome</keyword>
<dbReference type="AlphaFoldDB" id="A0A9P4S495"/>
<accession>A0A9P4S495</accession>
<dbReference type="Proteomes" id="UP000799429">
    <property type="component" value="Unassembled WGS sequence"/>
</dbReference>
<comment type="caution">
    <text evidence="3">The sequence shown here is derived from an EMBL/GenBank/DDBJ whole genome shotgun (WGS) entry which is preliminary data.</text>
</comment>
<dbReference type="GO" id="GO:0070072">
    <property type="term" value="P:vacuolar proton-transporting V-type ATPase complex assembly"/>
    <property type="evidence" value="ECO:0007669"/>
    <property type="project" value="InterPro"/>
</dbReference>
<keyword evidence="2" id="KW-0812">Transmembrane</keyword>
<reference evidence="3" key="1">
    <citation type="journal article" date="2020" name="Stud. Mycol.">
        <title>101 Dothideomycetes genomes: a test case for predicting lifestyles and emergence of pathogens.</title>
        <authorList>
            <person name="Haridas S."/>
            <person name="Albert R."/>
            <person name="Binder M."/>
            <person name="Bloem J."/>
            <person name="Labutti K."/>
            <person name="Salamov A."/>
            <person name="Andreopoulos B."/>
            <person name="Baker S."/>
            <person name="Barry K."/>
            <person name="Bills G."/>
            <person name="Bluhm B."/>
            <person name="Cannon C."/>
            <person name="Castanera R."/>
            <person name="Culley D."/>
            <person name="Daum C."/>
            <person name="Ezra D."/>
            <person name="Gonzalez J."/>
            <person name="Henrissat B."/>
            <person name="Kuo A."/>
            <person name="Liang C."/>
            <person name="Lipzen A."/>
            <person name="Lutzoni F."/>
            <person name="Magnuson J."/>
            <person name="Mondo S."/>
            <person name="Nolan M."/>
            <person name="Ohm R."/>
            <person name="Pangilinan J."/>
            <person name="Park H.-J."/>
            <person name="Ramirez L."/>
            <person name="Alfaro M."/>
            <person name="Sun H."/>
            <person name="Tritt A."/>
            <person name="Yoshinaga Y."/>
            <person name="Zwiers L.-H."/>
            <person name="Turgeon B."/>
            <person name="Goodwin S."/>
            <person name="Spatafora J."/>
            <person name="Crous P."/>
            <person name="Grigoriev I."/>
        </authorList>
    </citation>
    <scope>NUCLEOTIDE SEQUENCE</scope>
    <source>
        <strain evidence="3">CBS 101060</strain>
    </source>
</reference>
<organism evidence="3 4">
    <name type="scientific">Patellaria atrata CBS 101060</name>
    <dbReference type="NCBI Taxonomy" id="1346257"/>
    <lineage>
        <taxon>Eukaryota</taxon>
        <taxon>Fungi</taxon>
        <taxon>Dikarya</taxon>
        <taxon>Ascomycota</taxon>
        <taxon>Pezizomycotina</taxon>
        <taxon>Dothideomycetes</taxon>
        <taxon>Dothideomycetes incertae sedis</taxon>
        <taxon>Patellariales</taxon>
        <taxon>Patellariaceae</taxon>
        <taxon>Patellaria</taxon>
    </lineage>
</organism>
<dbReference type="OrthoDB" id="9626941at2759"/>
<keyword evidence="2" id="KW-1133">Transmembrane helix</keyword>
<feature type="compositionally biased region" description="Polar residues" evidence="1">
    <location>
        <begin position="145"/>
        <end position="155"/>
    </location>
</feature>
<dbReference type="GO" id="GO:0005789">
    <property type="term" value="C:endoplasmic reticulum membrane"/>
    <property type="evidence" value="ECO:0007669"/>
    <property type="project" value="TreeGrafter"/>
</dbReference>
<dbReference type="InterPro" id="IPR013945">
    <property type="entry name" value="Pkr1"/>
</dbReference>
<feature type="region of interest" description="Disordered" evidence="1">
    <location>
        <begin position="83"/>
        <end position="196"/>
    </location>
</feature>
<dbReference type="Pfam" id="PF08636">
    <property type="entry name" value="Pkr1"/>
    <property type="match status" value="1"/>
</dbReference>
<dbReference type="EMBL" id="MU006106">
    <property type="protein sequence ID" value="KAF2835789.1"/>
    <property type="molecule type" value="Genomic_DNA"/>
</dbReference>
<keyword evidence="2" id="KW-0472">Membrane</keyword>
<gene>
    <name evidence="3" type="ORF">M501DRAFT_997453</name>
</gene>
<feature type="compositionally biased region" description="Basic and acidic residues" evidence="1">
    <location>
        <begin position="93"/>
        <end position="103"/>
    </location>
</feature>
<feature type="compositionally biased region" description="Acidic residues" evidence="1">
    <location>
        <begin position="104"/>
        <end position="124"/>
    </location>
</feature>
<evidence type="ECO:0000313" key="4">
    <source>
        <dbReference type="Proteomes" id="UP000799429"/>
    </source>
</evidence>
<dbReference type="PANTHER" id="PTHR28251:SF1">
    <property type="entry name" value="V-TYPE ATPASE ASSEMBLY FACTOR PKR1"/>
    <property type="match status" value="1"/>
</dbReference>
<evidence type="ECO:0000256" key="1">
    <source>
        <dbReference type="SAM" id="MobiDB-lite"/>
    </source>
</evidence>
<feature type="transmembrane region" description="Helical" evidence="2">
    <location>
        <begin position="21"/>
        <end position="42"/>
    </location>
</feature>